<dbReference type="InterPro" id="IPR045183">
    <property type="entry name" value="Ebi-like"/>
</dbReference>
<dbReference type="Pfam" id="PF00400">
    <property type="entry name" value="WD40"/>
    <property type="match status" value="1"/>
</dbReference>
<accession>A0A6A5W727</accession>
<dbReference type="AlphaFoldDB" id="A0A6A5W727"/>
<keyword evidence="7" id="KW-1185">Reference proteome</keyword>
<dbReference type="EMBL" id="ML977610">
    <property type="protein sequence ID" value="KAF1997750.1"/>
    <property type="molecule type" value="Genomic_DNA"/>
</dbReference>
<gene>
    <name evidence="6" type="ORF">P154DRAFT_547259</name>
</gene>
<evidence type="ECO:0000256" key="3">
    <source>
        <dbReference type="ARBA" id="ARBA00022737"/>
    </source>
</evidence>
<feature type="region of interest" description="Disordered" evidence="5">
    <location>
        <begin position="111"/>
        <end position="132"/>
    </location>
</feature>
<organism evidence="6 7">
    <name type="scientific">Amniculicola lignicola CBS 123094</name>
    <dbReference type="NCBI Taxonomy" id="1392246"/>
    <lineage>
        <taxon>Eukaryota</taxon>
        <taxon>Fungi</taxon>
        <taxon>Dikarya</taxon>
        <taxon>Ascomycota</taxon>
        <taxon>Pezizomycotina</taxon>
        <taxon>Dothideomycetes</taxon>
        <taxon>Pleosporomycetidae</taxon>
        <taxon>Pleosporales</taxon>
        <taxon>Amniculicolaceae</taxon>
        <taxon>Amniculicola</taxon>
    </lineage>
</organism>
<dbReference type="SUPFAM" id="SSF50978">
    <property type="entry name" value="WD40 repeat-like"/>
    <property type="match status" value="1"/>
</dbReference>
<evidence type="ECO:0000313" key="7">
    <source>
        <dbReference type="Proteomes" id="UP000799779"/>
    </source>
</evidence>
<reference evidence="6" key="1">
    <citation type="journal article" date="2020" name="Stud. Mycol.">
        <title>101 Dothideomycetes genomes: a test case for predicting lifestyles and emergence of pathogens.</title>
        <authorList>
            <person name="Haridas S."/>
            <person name="Albert R."/>
            <person name="Binder M."/>
            <person name="Bloem J."/>
            <person name="Labutti K."/>
            <person name="Salamov A."/>
            <person name="Andreopoulos B."/>
            <person name="Baker S."/>
            <person name="Barry K."/>
            <person name="Bills G."/>
            <person name="Bluhm B."/>
            <person name="Cannon C."/>
            <person name="Castanera R."/>
            <person name="Culley D."/>
            <person name="Daum C."/>
            <person name="Ezra D."/>
            <person name="Gonzalez J."/>
            <person name="Henrissat B."/>
            <person name="Kuo A."/>
            <person name="Liang C."/>
            <person name="Lipzen A."/>
            <person name="Lutzoni F."/>
            <person name="Magnuson J."/>
            <person name="Mondo S."/>
            <person name="Nolan M."/>
            <person name="Ohm R."/>
            <person name="Pangilinan J."/>
            <person name="Park H.-J."/>
            <person name="Ramirez L."/>
            <person name="Alfaro M."/>
            <person name="Sun H."/>
            <person name="Tritt A."/>
            <person name="Yoshinaga Y."/>
            <person name="Zwiers L.-H."/>
            <person name="Turgeon B."/>
            <person name="Goodwin S."/>
            <person name="Spatafora J."/>
            <person name="Crous P."/>
            <person name="Grigoriev I."/>
        </authorList>
    </citation>
    <scope>NUCLEOTIDE SEQUENCE</scope>
    <source>
        <strain evidence="6">CBS 123094</strain>
    </source>
</reference>
<dbReference type="OrthoDB" id="1367865at2759"/>
<dbReference type="GO" id="GO:0034967">
    <property type="term" value="C:Set3 complex"/>
    <property type="evidence" value="ECO:0007669"/>
    <property type="project" value="TreeGrafter"/>
</dbReference>
<proteinExistence type="predicted"/>
<dbReference type="InterPro" id="IPR036322">
    <property type="entry name" value="WD40_repeat_dom_sf"/>
</dbReference>
<dbReference type="InterPro" id="IPR006594">
    <property type="entry name" value="LisH"/>
</dbReference>
<dbReference type="InterPro" id="IPR001680">
    <property type="entry name" value="WD40_rpt"/>
</dbReference>
<dbReference type="PANTHER" id="PTHR22846">
    <property type="entry name" value="WD40 REPEAT PROTEIN"/>
    <property type="match status" value="1"/>
</dbReference>
<dbReference type="GO" id="GO:0006357">
    <property type="term" value="P:regulation of transcription by RNA polymerase II"/>
    <property type="evidence" value="ECO:0007669"/>
    <property type="project" value="TreeGrafter"/>
</dbReference>
<evidence type="ECO:0000256" key="5">
    <source>
        <dbReference type="SAM" id="MobiDB-lite"/>
    </source>
</evidence>
<keyword evidence="4" id="KW-0539">Nucleus</keyword>
<dbReference type="Gene3D" id="1.20.960.30">
    <property type="match status" value="1"/>
</dbReference>
<name>A0A6A5W727_9PLEO</name>
<evidence type="ECO:0000256" key="2">
    <source>
        <dbReference type="ARBA" id="ARBA00022574"/>
    </source>
</evidence>
<dbReference type="Gene3D" id="2.130.10.10">
    <property type="entry name" value="YVTN repeat-like/Quinoprotein amine dehydrogenase"/>
    <property type="match status" value="2"/>
</dbReference>
<dbReference type="PANTHER" id="PTHR22846:SF2">
    <property type="entry name" value="F-BOX-LIKE_WD REPEAT-CONTAINING PROTEIN EBI"/>
    <property type="match status" value="1"/>
</dbReference>
<dbReference type="Pfam" id="PF08513">
    <property type="entry name" value="LisH"/>
    <property type="match status" value="1"/>
</dbReference>
<evidence type="ECO:0000256" key="1">
    <source>
        <dbReference type="ARBA" id="ARBA00004123"/>
    </source>
</evidence>
<evidence type="ECO:0000256" key="4">
    <source>
        <dbReference type="ARBA" id="ARBA00023242"/>
    </source>
</evidence>
<dbReference type="SMART" id="SM00320">
    <property type="entry name" value="WD40"/>
    <property type="match status" value="3"/>
</dbReference>
<comment type="subcellular location">
    <subcellularLocation>
        <location evidence="1">Nucleus</location>
    </subcellularLocation>
</comment>
<dbReference type="GO" id="GO:0003714">
    <property type="term" value="F:transcription corepressor activity"/>
    <property type="evidence" value="ECO:0007669"/>
    <property type="project" value="InterPro"/>
</dbReference>
<evidence type="ECO:0000313" key="6">
    <source>
        <dbReference type="EMBL" id="KAF1997750.1"/>
    </source>
</evidence>
<keyword evidence="3" id="KW-0677">Repeat</keyword>
<dbReference type="Proteomes" id="UP000799779">
    <property type="component" value="Unassembled WGS sequence"/>
</dbReference>
<sequence length="600" mass="65733">MAPDTLSSNVVNYLVWRYLQESGFGSAAVQLMNCWNREPESLPFAKRVAPRMLVNILQDGVWFDKLQADVRHIQRQYDFGPDHGLPYVHNGTLLTLDEGRPAHELAEEAMANGAVQEPPVRGKSGPKSRKKTKANGIETRMNHHQVNGDVMDIDQNGNGNTHVTNSVRDDSEVVVSEVESPTVEDIPISTLSIGKSSEIQTEKTIDLVPSTAFASFKSPDGGLEQTLWSYSQPLLLAGGKSMMHLILPSKADSETIALQPQILDIPLPPGNFEVTAMCWNRNGDITASAVEELSSPDPDAMTSNTLFIMNSDQNEYTQISSIAGFVTYLQWNLTDTLLLSISTDGAQGVLSLWQRQGAGVNPVSVGRVETDNSILDGVWVSDTQFAVCGKEIFHVYEVTDKGVTRQQALDTRITWEKIRSDRASGIITAIGTDDENTGHLGVLRSSEPAQLHTTQYPDPFLTDLDTDLDIRPLSKYIPLSTSALLATCSGSGSVRIWDASEQSLQCIKRLPAVDDSPVFKTSFSPDGSLLAAAGPHALTIWDIEKSEVPIATWKAQECGNEKWDLNTQGFFSLGWDSDGMRLSIAYGDEIQIALIYLPPR</sequence>
<protein>
    <submittedName>
        <fullName evidence="6">Uncharacterized protein</fullName>
    </submittedName>
</protein>
<keyword evidence="2" id="KW-0853">WD repeat</keyword>
<dbReference type="InterPro" id="IPR015943">
    <property type="entry name" value="WD40/YVTN_repeat-like_dom_sf"/>
</dbReference>